<name>A0ABU6AW77_9NOCA</name>
<sequence length="176" mass="20096">MTSDSRIPPKENRIHVLRLPDTRAFFDIFNARTSPADALMVSAVGLLGVWVRHYETRKLGHPMSQRLAYLMDLHIWAIDRYVEDLLETACHRPAADAEEMHYSYDELVSLLTADFVRCRREERQPGGITEDQVLHHVRHWDGFNAMVDAVAAGRARPKIPRNTEPAPAAAESRERA</sequence>
<feature type="region of interest" description="Disordered" evidence="1">
    <location>
        <begin position="154"/>
        <end position="176"/>
    </location>
</feature>
<evidence type="ECO:0000256" key="1">
    <source>
        <dbReference type="SAM" id="MobiDB-lite"/>
    </source>
</evidence>
<proteinExistence type="predicted"/>
<protein>
    <submittedName>
        <fullName evidence="2">Uncharacterized protein</fullName>
    </submittedName>
</protein>
<gene>
    <name evidence="2" type="ORF">U3653_17055</name>
</gene>
<dbReference type="RefSeq" id="WP_195080381.1">
    <property type="nucleotide sequence ID" value="NZ_JAYESH010000013.1"/>
</dbReference>
<accession>A0ABU6AW77</accession>
<dbReference type="EMBL" id="JAYKYQ010000006">
    <property type="protein sequence ID" value="MEB3511741.1"/>
    <property type="molecule type" value="Genomic_DNA"/>
</dbReference>
<evidence type="ECO:0000313" key="2">
    <source>
        <dbReference type="EMBL" id="MEB3511741.1"/>
    </source>
</evidence>
<reference evidence="2 3" key="1">
    <citation type="submission" date="2023-12" db="EMBL/GenBank/DDBJ databases">
        <title>novel species in genus Nocarida.</title>
        <authorList>
            <person name="Li Z."/>
        </authorList>
    </citation>
    <scope>NUCLEOTIDE SEQUENCE [LARGE SCALE GENOMIC DNA]</scope>
    <source>
        <strain evidence="2 3">CDC186</strain>
    </source>
</reference>
<evidence type="ECO:0000313" key="3">
    <source>
        <dbReference type="Proteomes" id="UP001348098"/>
    </source>
</evidence>
<keyword evidence="3" id="KW-1185">Reference proteome</keyword>
<comment type="caution">
    <text evidence="2">The sequence shown here is derived from an EMBL/GenBank/DDBJ whole genome shotgun (WGS) entry which is preliminary data.</text>
</comment>
<dbReference type="Proteomes" id="UP001348098">
    <property type="component" value="Unassembled WGS sequence"/>
</dbReference>
<organism evidence="2 3">
    <name type="scientific">Nocardia implantans</name>
    <dbReference type="NCBI Taxonomy" id="3108168"/>
    <lineage>
        <taxon>Bacteria</taxon>
        <taxon>Bacillati</taxon>
        <taxon>Actinomycetota</taxon>
        <taxon>Actinomycetes</taxon>
        <taxon>Mycobacteriales</taxon>
        <taxon>Nocardiaceae</taxon>
        <taxon>Nocardia</taxon>
    </lineage>
</organism>